<protein>
    <recommendedName>
        <fullName evidence="3">Sodium-dependent dicarboxylate transporter SdcS</fullName>
    </recommendedName>
    <alternativeName>
        <fullName evidence="7">Na(+)/dicarboxylate symporter</fullName>
    </alternativeName>
</protein>
<feature type="transmembrane region" description="Helical" evidence="8">
    <location>
        <begin position="161"/>
        <end position="179"/>
    </location>
</feature>
<evidence type="ECO:0000256" key="3">
    <source>
        <dbReference type="ARBA" id="ARBA00020150"/>
    </source>
</evidence>
<dbReference type="Pfam" id="PF00939">
    <property type="entry name" value="Na_sulph_symp"/>
    <property type="match status" value="1"/>
</dbReference>
<evidence type="ECO:0000256" key="8">
    <source>
        <dbReference type="SAM" id="Phobius"/>
    </source>
</evidence>
<keyword evidence="5 8" id="KW-1133">Transmembrane helix</keyword>
<feature type="transmembrane region" description="Helical" evidence="8">
    <location>
        <begin position="376"/>
        <end position="395"/>
    </location>
</feature>
<dbReference type="NCBIfam" id="TIGR00785">
    <property type="entry name" value="dass"/>
    <property type="match status" value="1"/>
</dbReference>
<dbReference type="InterPro" id="IPR001898">
    <property type="entry name" value="SLC13A/DASS"/>
</dbReference>
<feature type="transmembrane region" description="Helical" evidence="8">
    <location>
        <begin position="251"/>
        <end position="273"/>
    </location>
</feature>
<evidence type="ECO:0000256" key="6">
    <source>
        <dbReference type="ARBA" id="ARBA00023136"/>
    </source>
</evidence>
<dbReference type="PANTHER" id="PTHR10283:SF82">
    <property type="entry name" value="SOLUTE CARRIER FAMILY 13 MEMBER 2"/>
    <property type="match status" value="1"/>
</dbReference>
<evidence type="ECO:0000256" key="4">
    <source>
        <dbReference type="ARBA" id="ARBA00022692"/>
    </source>
</evidence>
<proteinExistence type="inferred from homology"/>
<feature type="transmembrane region" description="Helical" evidence="8">
    <location>
        <begin position="500"/>
        <end position="522"/>
    </location>
</feature>
<feature type="transmembrane region" description="Helical" evidence="8">
    <location>
        <begin position="407"/>
        <end position="429"/>
    </location>
</feature>
<feature type="transmembrane region" description="Helical" evidence="8">
    <location>
        <begin position="71"/>
        <end position="102"/>
    </location>
</feature>
<dbReference type="EMBL" id="JAFMPK010000030">
    <property type="protein sequence ID" value="MBO0608970.1"/>
    <property type="molecule type" value="Genomic_DNA"/>
</dbReference>
<feature type="transmembrane region" description="Helical" evidence="8">
    <location>
        <begin position="466"/>
        <end position="488"/>
    </location>
</feature>
<comment type="caution">
    <text evidence="9">The sequence shown here is derived from an EMBL/GenBank/DDBJ whole genome shotgun (WGS) entry which is preliminary data.</text>
</comment>
<keyword evidence="4 8" id="KW-0812">Transmembrane</keyword>
<evidence type="ECO:0000313" key="10">
    <source>
        <dbReference type="Proteomes" id="UP000664617"/>
    </source>
</evidence>
<feature type="transmembrane region" description="Helical" evidence="8">
    <location>
        <begin position="122"/>
        <end position="140"/>
    </location>
</feature>
<feature type="transmembrane region" description="Helical" evidence="8">
    <location>
        <begin position="42"/>
        <end position="59"/>
    </location>
</feature>
<gene>
    <name evidence="9" type="ORF">J0911_07985</name>
</gene>
<keyword evidence="6 8" id="KW-0472">Membrane</keyword>
<evidence type="ECO:0000313" key="9">
    <source>
        <dbReference type="EMBL" id="MBO0608970.1"/>
    </source>
</evidence>
<comment type="subcellular location">
    <subcellularLocation>
        <location evidence="1">Membrane</location>
        <topology evidence="1">Multi-pass membrane protein</topology>
    </subcellularLocation>
</comment>
<feature type="transmembrane region" description="Helical" evidence="8">
    <location>
        <begin position="185"/>
        <end position="201"/>
    </location>
</feature>
<evidence type="ECO:0000256" key="5">
    <source>
        <dbReference type="ARBA" id="ARBA00022989"/>
    </source>
</evidence>
<feature type="transmembrane region" description="Helical" evidence="8">
    <location>
        <begin position="441"/>
        <end position="460"/>
    </location>
</feature>
<comment type="similarity">
    <text evidence="2">Belongs to the SLC13A/DASS transporter (TC 2.A.47) family. NADC subfamily.</text>
</comment>
<name>A0ABS3I7J3_9MICO</name>
<evidence type="ECO:0000256" key="2">
    <source>
        <dbReference type="ARBA" id="ARBA00006772"/>
    </source>
</evidence>
<keyword evidence="10" id="KW-1185">Reference proteome</keyword>
<accession>A0ABS3I7J3</accession>
<dbReference type="Proteomes" id="UP000664617">
    <property type="component" value="Unassembled WGS sequence"/>
</dbReference>
<reference evidence="10" key="1">
    <citation type="submission" date="2023-07" db="EMBL/GenBank/DDBJ databases">
        <title>Myceligenerans salitolerans sp. nov., a halotolerant actinomycete isolated from a salt lake in Xinjiang, China.</title>
        <authorList>
            <person name="Guan T."/>
        </authorList>
    </citation>
    <scope>NUCLEOTIDE SEQUENCE [LARGE SCALE GENOMIC DNA]</scope>
    <source>
        <strain evidence="10">XHU 5031</strain>
    </source>
</reference>
<feature type="transmembrane region" description="Helical" evidence="8">
    <location>
        <begin position="208"/>
        <end position="231"/>
    </location>
</feature>
<evidence type="ECO:0000256" key="7">
    <source>
        <dbReference type="ARBA" id="ARBA00031174"/>
    </source>
</evidence>
<sequence length="523" mass="54822">MVPIARFVPDPMAGPPREVRMTTTVTIPSEAPPTPATRRRRVIGLAAGVLLGALVYLVLPDGLNPSARFVAAVAVLMAAWWMTEAIPLAATALVPMVAFPFVENLESDDGGPIGMAAAVAPYANPIIWLFMGGFVIGLGMQRWNLHRRFALNIVSRVGTNPVALVGGFMLATALVSMWVSNTATAVMMFPVGLAVLALVNAREPDRNLTTALLLGIAYAASIGSVSTLIGTPPNTLLRGFVQEEYGVSIGFAEWMLVGVPLAAVFLVVAWLVLTRVAFPPSSRDIGEERQLLRDEVAGLGRMSRGEWTVSAVFAAAAVAWIVFGALGQSESFVAANPWIDTYDDAMVAVAAALALFLIPATRDGQRTLDWSATRELPWGILLLFGGGLALSAQFGQTGLSAWIGEQVAGMAGIPVWVVVLAVIVLVIFLTELTSNTATTATFLPVMAGVASGLAIEPLLLLVPTALAATMAFMLPVATPPNAIVFGSGQITIGEMVKGGVLLNVAGIVLIMATVYTLVVTVLV</sequence>
<dbReference type="PANTHER" id="PTHR10283">
    <property type="entry name" value="SOLUTE CARRIER FAMILY 13 MEMBER"/>
    <property type="match status" value="1"/>
</dbReference>
<organism evidence="9 10">
    <name type="scientific">Myceligenerans salitolerans</name>
    <dbReference type="NCBI Taxonomy" id="1230528"/>
    <lineage>
        <taxon>Bacteria</taxon>
        <taxon>Bacillati</taxon>
        <taxon>Actinomycetota</taxon>
        <taxon>Actinomycetes</taxon>
        <taxon>Micrococcales</taxon>
        <taxon>Promicromonosporaceae</taxon>
        <taxon>Myceligenerans</taxon>
    </lineage>
</organism>
<feature type="transmembrane region" description="Helical" evidence="8">
    <location>
        <begin position="307"/>
        <end position="326"/>
    </location>
</feature>
<evidence type="ECO:0000256" key="1">
    <source>
        <dbReference type="ARBA" id="ARBA00004141"/>
    </source>
</evidence>
<feature type="transmembrane region" description="Helical" evidence="8">
    <location>
        <begin position="346"/>
        <end position="364"/>
    </location>
</feature>